<dbReference type="KEGG" id="plut:EI981_10230"/>
<gene>
    <name evidence="3" type="ORF">EI981_10230</name>
</gene>
<feature type="domain" description="PilZ" evidence="1">
    <location>
        <begin position="102"/>
        <end position="209"/>
    </location>
</feature>
<dbReference type="Pfam" id="PF07238">
    <property type="entry name" value="PilZ"/>
    <property type="match status" value="1"/>
</dbReference>
<sequence>MYPKVNDLVYIHVASVDKKVQEKEYKSRIADDEENSFLIEVPIESGTGRLKRLVIGDELSVYFLSEGGIKNFFNTYVTGFADDKVQMIRIRKPEPETITKIQRRDFLRVVADLEIAVRMKDNTRFITYTEDVGGGGVSFKCESKYKISQDDQLYCWLLIPYKNGSIDHVPFEAEVVRIKKLETDRVIAMLKLVSISDMERQKIIRYCFERQFDFKNR</sequence>
<feature type="domain" description="Type III secretion system flagellar brake protein YcgR PilZN" evidence="2">
    <location>
        <begin position="4"/>
        <end position="93"/>
    </location>
</feature>
<dbReference type="AlphaFoldDB" id="A0A3S9UX38"/>
<dbReference type="GO" id="GO:0016740">
    <property type="term" value="F:transferase activity"/>
    <property type="evidence" value="ECO:0007669"/>
    <property type="project" value="UniProtKB-KW"/>
</dbReference>
<dbReference type="Proteomes" id="UP000270678">
    <property type="component" value="Chromosome"/>
</dbReference>
<organism evidence="3 4">
    <name type="scientific">Paenibacillus lutimineralis</name>
    <dbReference type="NCBI Taxonomy" id="2707005"/>
    <lineage>
        <taxon>Bacteria</taxon>
        <taxon>Bacillati</taxon>
        <taxon>Bacillota</taxon>
        <taxon>Bacilli</taxon>
        <taxon>Bacillales</taxon>
        <taxon>Paenibacillaceae</taxon>
        <taxon>Paenibacillus</taxon>
    </lineage>
</organism>
<dbReference type="OrthoDB" id="1951449at2"/>
<keyword evidence="3" id="KW-0808">Transferase</keyword>
<accession>A0A3S9UX38</accession>
<evidence type="ECO:0000313" key="3">
    <source>
        <dbReference type="EMBL" id="AZS14801.1"/>
    </source>
</evidence>
<dbReference type="RefSeq" id="WP_126997794.1">
    <property type="nucleotide sequence ID" value="NZ_CP034346.1"/>
</dbReference>
<evidence type="ECO:0000259" key="1">
    <source>
        <dbReference type="Pfam" id="PF07238"/>
    </source>
</evidence>
<dbReference type="Gene3D" id="2.40.10.220">
    <property type="entry name" value="predicted glycosyltransferase like domains"/>
    <property type="match status" value="1"/>
</dbReference>
<dbReference type="InterPro" id="IPR009875">
    <property type="entry name" value="PilZ_domain"/>
</dbReference>
<dbReference type="SUPFAM" id="SSF141371">
    <property type="entry name" value="PilZ domain-like"/>
    <property type="match status" value="1"/>
</dbReference>
<dbReference type="InterPro" id="IPR009926">
    <property type="entry name" value="T3SS_YcgR_PilZN"/>
</dbReference>
<dbReference type="Pfam" id="PF12945">
    <property type="entry name" value="PilZNR"/>
    <property type="match status" value="1"/>
</dbReference>
<protein>
    <submittedName>
        <fullName evidence="3">Glycosyl transferase</fullName>
    </submittedName>
</protein>
<dbReference type="GO" id="GO:0035438">
    <property type="term" value="F:cyclic-di-GMP binding"/>
    <property type="evidence" value="ECO:0007669"/>
    <property type="project" value="InterPro"/>
</dbReference>
<evidence type="ECO:0000313" key="4">
    <source>
        <dbReference type="Proteomes" id="UP000270678"/>
    </source>
</evidence>
<proteinExistence type="predicted"/>
<name>A0A3S9UX38_9BACL</name>
<keyword evidence="4" id="KW-1185">Reference proteome</keyword>
<evidence type="ECO:0000259" key="2">
    <source>
        <dbReference type="Pfam" id="PF12945"/>
    </source>
</evidence>
<dbReference type="EMBL" id="CP034346">
    <property type="protein sequence ID" value="AZS14801.1"/>
    <property type="molecule type" value="Genomic_DNA"/>
</dbReference>
<reference evidence="4" key="1">
    <citation type="submission" date="2018-12" db="EMBL/GenBank/DDBJ databases">
        <title>Complete genome sequence of Paenibacillus sp. MBLB1234.</title>
        <authorList>
            <person name="Nam Y.-D."/>
            <person name="Kang J."/>
            <person name="Chung W.-H."/>
            <person name="Park Y.S."/>
        </authorList>
    </citation>
    <scope>NUCLEOTIDE SEQUENCE [LARGE SCALE GENOMIC DNA]</scope>
    <source>
        <strain evidence="4">MBLB1234</strain>
    </source>
</reference>